<evidence type="ECO:0000256" key="1">
    <source>
        <dbReference type="SAM" id="MobiDB-lite"/>
    </source>
</evidence>
<feature type="compositionally biased region" description="Basic residues" evidence="1">
    <location>
        <begin position="110"/>
        <end position="122"/>
    </location>
</feature>
<organism evidence="2 3">
    <name type="scientific">Euplotes crassus</name>
    <dbReference type="NCBI Taxonomy" id="5936"/>
    <lineage>
        <taxon>Eukaryota</taxon>
        <taxon>Sar</taxon>
        <taxon>Alveolata</taxon>
        <taxon>Ciliophora</taxon>
        <taxon>Intramacronucleata</taxon>
        <taxon>Spirotrichea</taxon>
        <taxon>Hypotrichia</taxon>
        <taxon>Euplotida</taxon>
        <taxon>Euplotidae</taxon>
        <taxon>Moneuplotes</taxon>
    </lineage>
</organism>
<dbReference type="Gene3D" id="1.10.10.60">
    <property type="entry name" value="Homeodomain-like"/>
    <property type="match status" value="1"/>
</dbReference>
<evidence type="ECO:0008006" key="4">
    <source>
        <dbReference type="Google" id="ProtNLM"/>
    </source>
</evidence>
<sequence length="295" mass="34292">MPNSEITNPNLPKSANKTKVNKKNALMLKNVQISEKKVALQDCYIMKKTRLIRVKTPEEVKFLESQFEKDPEWSRKTVQYCKEVLNLGTTQIYKWGFDKKLSAERRKKKLLKLNKSKNRPRKRKDDTKKPMLKCPRISEAGELSSNMSSGLAVSRIDYNLEVEKLVSEQTDYDMFCDNRRSDGSDNSNRKELQHILSTRLPAQKEKRAEKLQLIQKSSTNTGTSTVRDTWLDEIWDESFDADQYLSSSSDLYKEAPFLMEPDFEKKELPLMKTVSIPKTLTEVNEPCFKDLFKMA</sequence>
<protein>
    <recommendedName>
        <fullName evidence="4">Homeobox domain-containing protein</fullName>
    </recommendedName>
</protein>
<proteinExistence type="predicted"/>
<name>A0AAD1ULF6_EUPCR</name>
<evidence type="ECO:0000313" key="3">
    <source>
        <dbReference type="Proteomes" id="UP001295684"/>
    </source>
</evidence>
<evidence type="ECO:0000313" key="2">
    <source>
        <dbReference type="EMBL" id="CAI2369453.1"/>
    </source>
</evidence>
<dbReference type="Proteomes" id="UP001295684">
    <property type="component" value="Unassembled WGS sequence"/>
</dbReference>
<comment type="caution">
    <text evidence="2">The sequence shown here is derived from an EMBL/GenBank/DDBJ whole genome shotgun (WGS) entry which is preliminary data.</text>
</comment>
<dbReference type="AlphaFoldDB" id="A0AAD1ULF6"/>
<feature type="region of interest" description="Disordered" evidence="1">
    <location>
        <begin position="110"/>
        <end position="131"/>
    </location>
</feature>
<accession>A0AAD1ULF6</accession>
<keyword evidence="3" id="KW-1185">Reference proteome</keyword>
<dbReference type="EMBL" id="CAMPGE010010604">
    <property type="protein sequence ID" value="CAI2369453.1"/>
    <property type="molecule type" value="Genomic_DNA"/>
</dbReference>
<reference evidence="2" key="1">
    <citation type="submission" date="2023-07" db="EMBL/GenBank/DDBJ databases">
        <authorList>
            <consortium name="AG Swart"/>
            <person name="Singh M."/>
            <person name="Singh A."/>
            <person name="Seah K."/>
            <person name="Emmerich C."/>
        </authorList>
    </citation>
    <scope>NUCLEOTIDE SEQUENCE</scope>
    <source>
        <strain evidence="2">DP1</strain>
    </source>
</reference>
<gene>
    <name evidence="2" type="ORF">ECRASSUSDP1_LOCUS10754</name>
</gene>